<protein>
    <recommendedName>
        <fullName evidence="4">RNA polymerase sigma factor 70 region 4 type 2 domain-containing protein</fullName>
    </recommendedName>
</protein>
<name>A0A1G2QNX7_9BACT</name>
<gene>
    <name evidence="2" type="ORF">A2556_00155</name>
</gene>
<dbReference type="SUPFAM" id="SSF88659">
    <property type="entry name" value="Sigma3 and sigma4 domains of RNA polymerase sigma factors"/>
    <property type="match status" value="1"/>
</dbReference>
<reference evidence="2 3" key="1">
    <citation type="journal article" date="2016" name="Nat. Commun.">
        <title>Thousands of microbial genomes shed light on interconnected biogeochemical processes in an aquifer system.</title>
        <authorList>
            <person name="Anantharaman K."/>
            <person name="Brown C.T."/>
            <person name="Hug L.A."/>
            <person name="Sharon I."/>
            <person name="Castelle C.J."/>
            <person name="Probst A.J."/>
            <person name="Thomas B.C."/>
            <person name="Singh A."/>
            <person name="Wilkins M.J."/>
            <person name="Karaoz U."/>
            <person name="Brodie E.L."/>
            <person name="Williams K.H."/>
            <person name="Hubbard S.S."/>
            <person name="Banfield J.F."/>
        </authorList>
    </citation>
    <scope>NUCLEOTIDE SEQUENCE [LARGE SCALE GENOMIC DNA]</scope>
</reference>
<dbReference type="Proteomes" id="UP000177140">
    <property type="component" value="Unassembled WGS sequence"/>
</dbReference>
<accession>A0A1G2QNX7</accession>
<comment type="caution">
    <text evidence="2">The sequence shown here is derived from an EMBL/GenBank/DDBJ whole genome shotgun (WGS) entry which is preliminary data.</text>
</comment>
<evidence type="ECO:0000313" key="3">
    <source>
        <dbReference type="Proteomes" id="UP000177140"/>
    </source>
</evidence>
<dbReference type="EMBL" id="MHTM01000017">
    <property type="protein sequence ID" value="OHA62340.1"/>
    <property type="molecule type" value="Genomic_DNA"/>
</dbReference>
<evidence type="ECO:0000256" key="1">
    <source>
        <dbReference type="SAM" id="MobiDB-lite"/>
    </source>
</evidence>
<sequence length="96" mass="10714">MSELKLAHDELVASYGPDVVKRHLEKLEAVSDPSLSRKWILFFDDGQPINYIAKLEGVSPSSVKRSLAKAMKELTDQVAKEEADEETNQPMSHAFA</sequence>
<dbReference type="AlphaFoldDB" id="A0A1G2QNX7"/>
<evidence type="ECO:0008006" key="4">
    <source>
        <dbReference type="Google" id="ProtNLM"/>
    </source>
</evidence>
<evidence type="ECO:0000313" key="2">
    <source>
        <dbReference type="EMBL" id="OHA62340.1"/>
    </source>
</evidence>
<proteinExistence type="predicted"/>
<dbReference type="InterPro" id="IPR013324">
    <property type="entry name" value="RNA_pol_sigma_r3/r4-like"/>
</dbReference>
<organism evidence="2 3">
    <name type="scientific">Candidatus Vogelbacteria bacterium RIFOXYD2_FULL_44_9</name>
    <dbReference type="NCBI Taxonomy" id="1802441"/>
    <lineage>
        <taxon>Bacteria</taxon>
        <taxon>Candidatus Vogeliibacteriota</taxon>
    </lineage>
</organism>
<feature type="region of interest" description="Disordered" evidence="1">
    <location>
        <begin position="76"/>
        <end position="96"/>
    </location>
</feature>